<feature type="transmembrane region" description="Helical" evidence="8">
    <location>
        <begin position="47"/>
        <end position="68"/>
    </location>
</feature>
<comment type="caution">
    <text evidence="9">The sequence shown here is derived from an EMBL/GenBank/DDBJ whole genome shotgun (WGS) entry which is preliminary data.</text>
</comment>
<dbReference type="NCBIfam" id="TIGR00912">
    <property type="entry name" value="2A0309"/>
    <property type="match status" value="1"/>
</dbReference>
<evidence type="ECO:0000256" key="3">
    <source>
        <dbReference type="ARBA" id="ARBA00022448"/>
    </source>
</evidence>
<gene>
    <name evidence="9" type="ORF">SAMN06265361_102163</name>
</gene>
<sequence length="387" mass="43318">MSKLRSEPDVGHTISPYQAFVLMYQSMYGVGILSLPRDVGKFTGNDLLWVIVLSGLTVWGIVMLNTWLSQRYPGMTIMTYAPRILGNDKREWVGKVLTFPILAGLATFWIMGMSISTRVFGEVVVTGVLVQTPIEAVILVFLIASAIAGGSHPTNMAKFNEFMFPFTLIPILLLVIALVQRGELANLFPMGEANWPLILRGVVSATYSFAGYKILLIFSGYYAKPYKSYQSHSTAMLSVTFIYWFACLTSLSVFGKDEINNILYPVWESIKVVYLKELFFERMESAILAIWLIAVFCSISNLLMSLVQALMDAFHLHEKWRRWLSFSIVPIVYFIAMIPQNIKVVGVYASRLGIFALMLALSIPAILLPVSLIRKKKGESPSETTAS</sequence>
<evidence type="ECO:0000256" key="8">
    <source>
        <dbReference type="SAM" id="Phobius"/>
    </source>
</evidence>
<evidence type="ECO:0000256" key="4">
    <source>
        <dbReference type="ARBA" id="ARBA00022544"/>
    </source>
</evidence>
<feature type="transmembrane region" description="Helical" evidence="8">
    <location>
        <begin position="286"/>
        <end position="311"/>
    </location>
</feature>
<reference evidence="9" key="1">
    <citation type="submission" date="2017-05" db="EMBL/GenBank/DDBJ databases">
        <authorList>
            <person name="Varghese N."/>
            <person name="Submissions S."/>
        </authorList>
    </citation>
    <scope>NUCLEOTIDE SEQUENCE</scope>
    <source>
        <strain evidence="9">DSM 45262</strain>
    </source>
</reference>
<keyword evidence="6 8" id="KW-1133">Transmembrane helix</keyword>
<dbReference type="AlphaFoldDB" id="A0AA46AE50"/>
<feature type="transmembrane region" description="Helical" evidence="8">
    <location>
        <begin position="199"/>
        <end position="223"/>
    </location>
</feature>
<name>A0AA46AE50_9BACL</name>
<evidence type="ECO:0000313" key="9">
    <source>
        <dbReference type="EMBL" id="SMP10238.1"/>
    </source>
</evidence>
<keyword evidence="5 8" id="KW-0812">Transmembrane</keyword>
<protein>
    <submittedName>
        <fullName evidence="9">Spore germination protein</fullName>
    </submittedName>
</protein>
<dbReference type="GO" id="GO:0009847">
    <property type="term" value="P:spore germination"/>
    <property type="evidence" value="ECO:0007669"/>
    <property type="project" value="InterPro"/>
</dbReference>
<dbReference type="Pfam" id="PF03845">
    <property type="entry name" value="Spore_permease"/>
    <property type="match status" value="1"/>
</dbReference>
<dbReference type="PANTHER" id="PTHR34975">
    <property type="entry name" value="SPORE GERMINATION PROTEIN A2"/>
    <property type="match status" value="1"/>
</dbReference>
<comment type="similarity">
    <text evidence="2">Belongs to the amino acid-polyamine-organocation (APC) superfamily. Spore germination protein (SGP) (TC 2.A.3.9) family.</text>
</comment>
<feature type="transmembrane region" description="Helical" evidence="8">
    <location>
        <begin position="92"/>
        <end position="111"/>
    </location>
</feature>
<feature type="transmembrane region" description="Helical" evidence="8">
    <location>
        <begin position="123"/>
        <end position="150"/>
    </location>
</feature>
<dbReference type="PANTHER" id="PTHR34975:SF2">
    <property type="entry name" value="SPORE GERMINATION PROTEIN A2"/>
    <property type="match status" value="1"/>
</dbReference>
<dbReference type="GO" id="GO:0016020">
    <property type="term" value="C:membrane"/>
    <property type="evidence" value="ECO:0007669"/>
    <property type="project" value="UniProtKB-SubCell"/>
</dbReference>
<keyword evidence="7 8" id="KW-0472">Membrane</keyword>
<dbReference type="RefSeq" id="WP_189318854.1">
    <property type="nucleotide sequence ID" value="NZ_FXTU01000002.1"/>
</dbReference>
<evidence type="ECO:0000256" key="6">
    <source>
        <dbReference type="ARBA" id="ARBA00022989"/>
    </source>
</evidence>
<feature type="transmembrane region" description="Helical" evidence="8">
    <location>
        <begin position="162"/>
        <end position="179"/>
    </location>
</feature>
<comment type="subcellular location">
    <subcellularLocation>
        <location evidence="1">Membrane</location>
        <topology evidence="1">Multi-pass membrane protein</topology>
    </subcellularLocation>
</comment>
<dbReference type="EMBL" id="FXTU01000002">
    <property type="protein sequence ID" value="SMP10238.1"/>
    <property type="molecule type" value="Genomic_DNA"/>
</dbReference>
<dbReference type="Proteomes" id="UP001157946">
    <property type="component" value="Unassembled WGS sequence"/>
</dbReference>
<evidence type="ECO:0000256" key="1">
    <source>
        <dbReference type="ARBA" id="ARBA00004141"/>
    </source>
</evidence>
<proteinExistence type="inferred from homology"/>
<evidence type="ECO:0000313" key="10">
    <source>
        <dbReference type="Proteomes" id="UP001157946"/>
    </source>
</evidence>
<evidence type="ECO:0000256" key="7">
    <source>
        <dbReference type="ARBA" id="ARBA00023136"/>
    </source>
</evidence>
<accession>A0AA46AE50</accession>
<keyword evidence="4" id="KW-0309">Germination</keyword>
<feature type="transmembrane region" description="Helical" evidence="8">
    <location>
        <begin position="235"/>
        <end position="255"/>
    </location>
</feature>
<feature type="transmembrane region" description="Helical" evidence="8">
    <location>
        <begin position="323"/>
        <end position="342"/>
    </location>
</feature>
<keyword evidence="3" id="KW-0813">Transport</keyword>
<dbReference type="Gene3D" id="1.20.1740.10">
    <property type="entry name" value="Amino acid/polyamine transporter I"/>
    <property type="match status" value="1"/>
</dbReference>
<organism evidence="9 10">
    <name type="scientific">Laceyella tengchongensis</name>
    <dbReference type="NCBI Taxonomy" id="574699"/>
    <lineage>
        <taxon>Bacteria</taxon>
        <taxon>Bacillati</taxon>
        <taxon>Bacillota</taxon>
        <taxon>Bacilli</taxon>
        <taxon>Bacillales</taxon>
        <taxon>Thermoactinomycetaceae</taxon>
        <taxon>Laceyella</taxon>
    </lineage>
</organism>
<evidence type="ECO:0000256" key="5">
    <source>
        <dbReference type="ARBA" id="ARBA00022692"/>
    </source>
</evidence>
<feature type="transmembrane region" description="Helical" evidence="8">
    <location>
        <begin position="354"/>
        <end position="373"/>
    </location>
</feature>
<keyword evidence="10" id="KW-1185">Reference proteome</keyword>
<dbReference type="InterPro" id="IPR004761">
    <property type="entry name" value="Spore_GerAB"/>
</dbReference>
<evidence type="ECO:0000256" key="2">
    <source>
        <dbReference type="ARBA" id="ARBA00007998"/>
    </source>
</evidence>